<feature type="region of interest" description="Disordered" evidence="1">
    <location>
        <begin position="1439"/>
        <end position="1557"/>
    </location>
</feature>
<feature type="region of interest" description="Disordered" evidence="1">
    <location>
        <begin position="609"/>
        <end position="706"/>
    </location>
</feature>
<dbReference type="SMART" id="SM00128">
    <property type="entry name" value="IPPc"/>
    <property type="match status" value="1"/>
</dbReference>
<dbReference type="Gene3D" id="3.60.10.10">
    <property type="entry name" value="Endonuclease/exonuclease/phosphatase"/>
    <property type="match status" value="2"/>
</dbReference>
<protein>
    <recommendedName>
        <fullName evidence="2">Inositol polyphosphate-related phosphatase domain-containing protein</fullName>
    </recommendedName>
</protein>
<dbReference type="InterPro" id="IPR036691">
    <property type="entry name" value="Endo/exonu/phosph_ase_sf"/>
</dbReference>
<dbReference type="GO" id="GO:0004439">
    <property type="term" value="F:phosphatidylinositol-4,5-bisphosphate 5-phosphatase activity"/>
    <property type="evidence" value="ECO:0007669"/>
    <property type="project" value="TreeGrafter"/>
</dbReference>
<gene>
    <name evidence="3" type="ORF">BCV69DRAFT_283306</name>
</gene>
<feature type="domain" description="Inositol polyphosphate-related phosphatase" evidence="2">
    <location>
        <begin position="682"/>
        <end position="1003"/>
    </location>
</feature>
<proteinExistence type="predicted"/>
<feature type="region of interest" description="Disordered" evidence="1">
    <location>
        <begin position="1"/>
        <end position="315"/>
    </location>
</feature>
<feature type="compositionally biased region" description="Low complexity" evidence="1">
    <location>
        <begin position="1528"/>
        <end position="1538"/>
    </location>
</feature>
<feature type="region of interest" description="Disordered" evidence="1">
    <location>
        <begin position="407"/>
        <end position="467"/>
    </location>
</feature>
<feature type="region of interest" description="Disordered" evidence="1">
    <location>
        <begin position="1012"/>
        <end position="1049"/>
    </location>
</feature>
<feature type="compositionally biased region" description="Low complexity" evidence="1">
    <location>
        <begin position="695"/>
        <end position="706"/>
    </location>
</feature>
<feature type="compositionally biased region" description="Polar residues" evidence="1">
    <location>
        <begin position="1191"/>
        <end position="1222"/>
    </location>
</feature>
<feature type="compositionally biased region" description="Polar residues" evidence="1">
    <location>
        <begin position="1012"/>
        <end position="1028"/>
    </location>
</feature>
<feature type="region of interest" description="Disordered" evidence="1">
    <location>
        <begin position="1403"/>
        <end position="1422"/>
    </location>
</feature>
<feature type="compositionally biased region" description="Polar residues" evidence="1">
    <location>
        <begin position="1240"/>
        <end position="1258"/>
    </location>
</feature>
<dbReference type="PANTHER" id="PTHR11200">
    <property type="entry name" value="INOSITOL 5-PHOSPHATASE"/>
    <property type="match status" value="1"/>
</dbReference>
<feature type="region of interest" description="Disordered" evidence="1">
    <location>
        <begin position="967"/>
        <end position="997"/>
    </location>
</feature>
<feature type="compositionally biased region" description="Low complexity" evidence="1">
    <location>
        <begin position="135"/>
        <end position="150"/>
    </location>
</feature>
<dbReference type="Pfam" id="PF22669">
    <property type="entry name" value="Exo_endo_phos2"/>
    <property type="match status" value="2"/>
</dbReference>
<feature type="compositionally biased region" description="Polar residues" evidence="1">
    <location>
        <begin position="1439"/>
        <end position="1449"/>
    </location>
</feature>
<accession>A0A316U6H0</accession>
<dbReference type="InterPro" id="IPR046985">
    <property type="entry name" value="IP5"/>
</dbReference>
<feature type="compositionally biased region" description="Low complexity" evidence="1">
    <location>
        <begin position="613"/>
        <end position="628"/>
    </location>
</feature>
<dbReference type="STRING" id="1684307.A0A316U6H0"/>
<evidence type="ECO:0000313" key="3">
    <source>
        <dbReference type="EMBL" id="PWN20424.1"/>
    </source>
</evidence>
<organism evidence="3 4">
    <name type="scientific">Pseudomicrostroma glucosiphilum</name>
    <dbReference type="NCBI Taxonomy" id="1684307"/>
    <lineage>
        <taxon>Eukaryota</taxon>
        <taxon>Fungi</taxon>
        <taxon>Dikarya</taxon>
        <taxon>Basidiomycota</taxon>
        <taxon>Ustilaginomycotina</taxon>
        <taxon>Exobasidiomycetes</taxon>
        <taxon>Microstromatales</taxon>
        <taxon>Microstromatales incertae sedis</taxon>
        <taxon>Pseudomicrostroma</taxon>
    </lineage>
</organism>
<feature type="compositionally biased region" description="Polar residues" evidence="1">
    <location>
        <begin position="1"/>
        <end position="36"/>
    </location>
</feature>
<dbReference type="GO" id="GO:0046856">
    <property type="term" value="P:phosphatidylinositol dephosphorylation"/>
    <property type="evidence" value="ECO:0007669"/>
    <property type="project" value="InterPro"/>
</dbReference>
<feature type="compositionally biased region" description="Low complexity" evidence="1">
    <location>
        <begin position="160"/>
        <end position="186"/>
    </location>
</feature>
<evidence type="ECO:0000256" key="1">
    <source>
        <dbReference type="SAM" id="MobiDB-lite"/>
    </source>
</evidence>
<dbReference type="GeneID" id="37014392"/>
<sequence length="1648" mass="174688">MEQPRSDSASSHLRTSSVSEQPGSPWSRPSFSQASGSMDEAQWPEPPLSPGSSSGHYEGDHSRRRKISERAKDLFRRKATDKKDGTQGSSTSDKGGLPSAQPLPDNQLPYQPRVKVGAARPLKIAPPRSPLSAEPSPSSQQHPSNSNLPSIEARLHSVMPSAKASTSGGSSHSPSLRSPSPESGPSLAGSRRGSQLAPLTIDETVIKPRIIEDIETSSADKTPTVAFGRSSELPTSASDMLGTPRQPSRKLSLTRGTEVAGPSVESPPTRSHFQLHRPRLPHPSRKSSVDLNRRTARGQNDSHEKETAGPPGAFPVAPSYHPNAHPTLQPPRVAFNILDGPTSRDNATASSEDVGAGVTLPEETLPPARLQRPAIKVKIITWNMGGGSLPKGDLEVLLGRVGGYVPPDEGWDLDPESDVDGGESSDGGTKGEDAAAQRAKRKARGKGVPGQEGTPRHDRIPPLPHDDGHPYHLLIVAGQECPWGDGKRIATGLGVAGELGDLARTKSKVQPSKAMKDAGTPSLAGAMDLWSPGVGTPRAQAGEEFPFGSPPPANTSSGVPAPAPHSKGLGGKGWSEACEDWLCRGPAAQTQATKGLAATAEAIIHGRVPATQAPSRSESPEPSASVSSHTEGGSMTHSSSDDFETMSPFGGSPPQPGNLSKGLIAGRRQSTGGTLTVPKPDLGRASSTGTVGQLASEDNSSSSGANSINTAAETLRVPSPAGPSPSAPIVKDFAAIPAPPTTPDAATARDNARRQLHLQIPGQHSENPPHTIGAYELIAKERMAMVYCAVYVWRGCRDRVRGVSRGQVKSGLLAGRVGNKGAVGISIKIGQTRLLFVNSHLAAHEGKVQTRLDNIAKIKRELRVDTFLPTDDPRNRLDDVTEMFDHAFWLGDLNFRVDITRQHADWLIMQRRYDQAIEFDQLRKVMKEGKEFKGFNEHPITFPPTYKYDVLKTLKKPKKERTVRRILQRRDHAATNLVTSPTDTADDPDLDSPVRWEAMGSGETTGLVAKRTSQIHPQQQGTQAGQSLSDRDRDQEYTDDDASSISSAAWDSSGFANQLGTDSDEESSTFAASSYGVSPVDPVVSSNTSAAQGGAIFSHGAAIKAKLRIMDLVRSATGASSEHGSASKRKEKHRSRDFSAGTPSQPTTPRSDRSSPFFPPSQSGEQQALYTSPKASASEALPGLARKMSSKAASSLPTFSSQPGDNGLRHQSSIASMNSVQGSAGKAPSFGSKRPAAGPRTQTPPTLAQFGRRSSSTLDAEAVAAGMPRSESTANQLAAEAEIEEQRYDTSAKQRVPSWTDRILWRSNVPLAPSESESVPGKMSKSLSAIKAAAASTSSRASQHVPLPGHHERRGGSSVPLPKRSQTFSHPVSSMDKKIAEEDVGGSDEGGDLRDAVPQRGRGGTWFNWHGPPKNGSRVSSLDLSGDTAVVKSTRNSIGSALSVQPTPDTSKRSSNEVVPVSPIDRPAAAKPLMPTTPKRTASAGHTSAFARPSYTRGPMSSPRLAALRAVSSPYDASHDQRLPPSPSSESRPEVPLSAPMQASDSNGSNTHSNRRMTSWWSSHMPSILTAQGAAAALASFGGPRDGPHQAPGDPINVAIVPPKPELIGPRKGEVQCLLYKSLDDREMRALEGRSDHRPVIWIGSCGI</sequence>
<feature type="compositionally biased region" description="Basic residues" evidence="1">
    <location>
        <begin position="273"/>
        <end position="285"/>
    </location>
</feature>
<feature type="region of interest" description="Disordered" evidence="1">
    <location>
        <begin position="505"/>
        <end position="572"/>
    </location>
</feature>
<dbReference type="Proteomes" id="UP000245942">
    <property type="component" value="Unassembled WGS sequence"/>
</dbReference>
<feature type="compositionally biased region" description="Polar residues" evidence="1">
    <location>
        <begin position="1541"/>
        <end position="1557"/>
    </location>
</feature>
<feature type="compositionally biased region" description="Acidic residues" evidence="1">
    <location>
        <begin position="409"/>
        <end position="423"/>
    </location>
</feature>
<evidence type="ECO:0000313" key="4">
    <source>
        <dbReference type="Proteomes" id="UP000245942"/>
    </source>
</evidence>
<feature type="region of interest" description="Disordered" evidence="1">
    <location>
        <begin position="1116"/>
        <end position="1276"/>
    </location>
</feature>
<evidence type="ECO:0000259" key="2">
    <source>
        <dbReference type="SMART" id="SM00128"/>
    </source>
</evidence>
<feature type="compositionally biased region" description="Basic residues" evidence="1">
    <location>
        <begin position="1126"/>
        <end position="1135"/>
    </location>
</feature>
<feature type="compositionally biased region" description="Polar residues" evidence="1">
    <location>
        <begin position="629"/>
        <end position="638"/>
    </location>
</feature>
<feature type="compositionally biased region" description="Basic and acidic residues" evidence="1">
    <location>
        <begin position="454"/>
        <end position="467"/>
    </location>
</feature>
<dbReference type="InterPro" id="IPR000300">
    <property type="entry name" value="IPPc"/>
</dbReference>
<feature type="compositionally biased region" description="Low complexity" evidence="1">
    <location>
        <begin position="1331"/>
        <end position="1342"/>
    </location>
</feature>
<dbReference type="EMBL" id="KZ819328">
    <property type="protein sequence ID" value="PWN20424.1"/>
    <property type="molecule type" value="Genomic_DNA"/>
</dbReference>
<feature type="compositionally biased region" description="Basic and acidic residues" evidence="1">
    <location>
        <begin position="68"/>
        <end position="85"/>
    </location>
</feature>
<name>A0A316U6H0_9BASI</name>
<dbReference type="RefSeq" id="XP_025347584.1">
    <property type="nucleotide sequence ID" value="XM_025492658.1"/>
</dbReference>
<dbReference type="SUPFAM" id="SSF56219">
    <property type="entry name" value="DNase I-like"/>
    <property type="match status" value="1"/>
</dbReference>
<feature type="compositionally biased region" description="Polar residues" evidence="1">
    <location>
        <begin position="245"/>
        <end position="255"/>
    </location>
</feature>
<keyword evidence="4" id="KW-1185">Reference proteome</keyword>
<dbReference type="OrthoDB" id="405996at2759"/>
<feature type="region of interest" description="Disordered" evidence="1">
    <location>
        <begin position="342"/>
        <end position="364"/>
    </location>
</feature>
<dbReference type="PANTHER" id="PTHR11200:SF275">
    <property type="entry name" value="LD06095P"/>
    <property type="match status" value="1"/>
</dbReference>
<reference evidence="3 4" key="1">
    <citation type="journal article" date="2018" name="Mol. Biol. Evol.">
        <title>Broad Genomic Sampling Reveals a Smut Pathogenic Ancestry of the Fungal Clade Ustilaginomycotina.</title>
        <authorList>
            <person name="Kijpornyongpan T."/>
            <person name="Mondo S.J."/>
            <person name="Barry K."/>
            <person name="Sandor L."/>
            <person name="Lee J."/>
            <person name="Lipzen A."/>
            <person name="Pangilinan J."/>
            <person name="LaButti K."/>
            <person name="Hainaut M."/>
            <person name="Henrissat B."/>
            <person name="Grigoriev I.V."/>
            <person name="Spatafora J.W."/>
            <person name="Aime M.C."/>
        </authorList>
    </citation>
    <scope>NUCLEOTIDE SEQUENCE [LARGE SCALE GENOMIC DNA]</scope>
    <source>
        <strain evidence="3 4">MCA 4718</strain>
    </source>
</reference>
<feature type="compositionally biased region" description="Polar residues" evidence="1">
    <location>
        <begin position="1162"/>
        <end position="1175"/>
    </location>
</feature>
<feature type="region of interest" description="Disordered" evidence="1">
    <location>
        <begin position="1331"/>
        <end position="1393"/>
    </location>
</feature>